<dbReference type="AlphaFoldDB" id="A0A0E9R3X8"/>
<reference evidence="2" key="1">
    <citation type="submission" date="2014-11" db="EMBL/GenBank/DDBJ databases">
        <authorList>
            <person name="Amaro Gonzalez C."/>
        </authorList>
    </citation>
    <scope>NUCLEOTIDE SEQUENCE</scope>
</reference>
<dbReference type="EMBL" id="GBXM01085382">
    <property type="protein sequence ID" value="JAH23195.1"/>
    <property type="molecule type" value="Transcribed_RNA"/>
</dbReference>
<keyword evidence="1" id="KW-0472">Membrane</keyword>
<accession>A0A0E9R3X8</accession>
<evidence type="ECO:0000313" key="2">
    <source>
        <dbReference type="EMBL" id="JAH23195.1"/>
    </source>
</evidence>
<feature type="transmembrane region" description="Helical" evidence="1">
    <location>
        <begin position="6"/>
        <end position="27"/>
    </location>
</feature>
<name>A0A0E9R3X8_ANGAN</name>
<keyword evidence="1" id="KW-0812">Transmembrane</keyword>
<sequence>MSVYGLACLCQVAIYHNCSLVLVVKFLRSARLLSKRPKRSPSNN</sequence>
<keyword evidence="1" id="KW-1133">Transmembrane helix</keyword>
<organism evidence="2">
    <name type="scientific">Anguilla anguilla</name>
    <name type="common">European freshwater eel</name>
    <name type="synonym">Muraena anguilla</name>
    <dbReference type="NCBI Taxonomy" id="7936"/>
    <lineage>
        <taxon>Eukaryota</taxon>
        <taxon>Metazoa</taxon>
        <taxon>Chordata</taxon>
        <taxon>Craniata</taxon>
        <taxon>Vertebrata</taxon>
        <taxon>Euteleostomi</taxon>
        <taxon>Actinopterygii</taxon>
        <taxon>Neopterygii</taxon>
        <taxon>Teleostei</taxon>
        <taxon>Anguilliformes</taxon>
        <taxon>Anguillidae</taxon>
        <taxon>Anguilla</taxon>
    </lineage>
</organism>
<reference evidence="2" key="2">
    <citation type="journal article" date="2015" name="Fish Shellfish Immunol.">
        <title>Early steps in the European eel (Anguilla anguilla)-Vibrio vulnificus interaction in the gills: Role of the RtxA13 toxin.</title>
        <authorList>
            <person name="Callol A."/>
            <person name="Pajuelo D."/>
            <person name="Ebbesson L."/>
            <person name="Teles M."/>
            <person name="MacKenzie S."/>
            <person name="Amaro C."/>
        </authorList>
    </citation>
    <scope>NUCLEOTIDE SEQUENCE</scope>
</reference>
<evidence type="ECO:0000256" key="1">
    <source>
        <dbReference type="SAM" id="Phobius"/>
    </source>
</evidence>
<protein>
    <submittedName>
        <fullName evidence="2">Uncharacterized protein</fullName>
    </submittedName>
</protein>
<proteinExistence type="predicted"/>